<proteinExistence type="inferred from homology"/>
<dbReference type="AlphaFoldDB" id="A0A2S4JND9"/>
<comment type="subcellular location">
    <subcellularLocation>
        <location evidence="1">Cell membrane</location>
        <topology evidence="1">Multi-pass membrane protein</topology>
    </subcellularLocation>
</comment>
<feature type="compositionally biased region" description="Low complexity" evidence="9">
    <location>
        <begin position="635"/>
        <end position="644"/>
    </location>
</feature>
<dbReference type="InterPro" id="IPR033479">
    <property type="entry name" value="dCache_1"/>
</dbReference>
<evidence type="ECO:0000256" key="8">
    <source>
        <dbReference type="PROSITE-ProRule" id="PRU00284"/>
    </source>
</evidence>
<dbReference type="SMART" id="SM00283">
    <property type="entry name" value="MA"/>
    <property type="match status" value="1"/>
</dbReference>
<feature type="compositionally biased region" description="Low complexity" evidence="9">
    <location>
        <begin position="585"/>
        <end position="594"/>
    </location>
</feature>
<dbReference type="PANTHER" id="PTHR43531:SF11">
    <property type="entry name" value="METHYL-ACCEPTING CHEMOTAXIS PROTEIN 3"/>
    <property type="match status" value="1"/>
</dbReference>
<dbReference type="InterPro" id="IPR003660">
    <property type="entry name" value="HAMP_dom"/>
</dbReference>
<evidence type="ECO:0000256" key="1">
    <source>
        <dbReference type="ARBA" id="ARBA00004651"/>
    </source>
</evidence>
<evidence type="ECO:0000259" key="11">
    <source>
        <dbReference type="PROSITE" id="PS50111"/>
    </source>
</evidence>
<dbReference type="SUPFAM" id="SSF58104">
    <property type="entry name" value="Methyl-accepting chemotaxis protein (MCP) signaling domain"/>
    <property type="match status" value="1"/>
</dbReference>
<dbReference type="GO" id="GO:0005886">
    <property type="term" value="C:plasma membrane"/>
    <property type="evidence" value="ECO:0007669"/>
    <property type="project" value="UniProtKB-SubCell"/>
</dbReference>
<evidence type="ECO:0000256" key="10">
    <source>
        <dbReference type="SAM" id="Phobius"/>
    </source>
</evidence>
<evidence type="ECO:0000256" key="9">
    <source>
        <dbReference type="SAM" id="MobiDB-lite"/>
    </source>
</evidence>
<feature type="domain" description="HAMP" evidence="12">
    <location>
        <begin position="307"/>
        <end position="362"/>
    </location>
</feature>
<evidence type="ECO:0000256" key="2">
    <source>
        <dbReference type="ARBA" id="ARBA00022475"/>
    </source>
</evidence>
<comment type="caution">
    <text evidence="13">The sequence shown here is derived from an EMBL/GenBank/DDBJ whole genome shotgun (WGS) entry which is preliminary data.</text>
</comment>
<gene>
    <name evidence="13" type="ORF">AU468_09215</name>
</gene>
<feature type="domain" description="Methyl-accepting transducer" evidence="11">
    <location>
        <begin position="381"/>
        <end position="596"/>
    </location>
</feature>
<reference evidence="14" key="1">
    <citation type="submission" date="2015-12" db="EMBL/GenBank/DDBJ databases">
        <authorList>
            <person name="Lodha T.D."/>
            <person name="Chintalapati S."/>
            <person name="Chintalapati V.R."/>
            <person name="Sravanthi T."/>
        </authorList>
    </citation>
    <scope>NUCLEOTIDE SEQUENCE [LARGE SCALE GENOMIC DNA]</scope>
    <source>
        <strain evidence="14">JC133</strain>
    </source>
</reference>
<feature type="transmembrane region" description="Helical" evidence="10">
    <location>
        <begin position="283"/>
        <end position="311"/>
    </location>
</feature>
<dbReference type="PANTHER" id="PTHR43531">
    <property type="entry name" value="PROTEIN ICFG"/>
    <property type="match status" value="1"/>
</dbReference>
<name>A0A2S4JND9_9SPIO</name>
<dbReference type="GO" id="GO:0006935">
    <property type="term" value="P:chemotaxis"/>
    <property type="evidence" value="ECO:0007669"/>
    <property type="project" value="UniProtKB-KW"/>
</dbReference>
<keyword evidence="5 10" id="KW-1133">Transmembrane helix</keyword>
<dbReference type="SMART" id="SM00304">
    <property type="entry name" value="HAMP"/>
    <property type="match status" value="2"/>
</dbReference>
<accession>A0A2S4JND9</accession>
<keyword evidence="6 10" id="KW-0472">Membrane</keyword>
<dbReference type="CDD" id="cd12912">
    <property type="entry name" value="PDC2_MCP_like"/>
    <property type="match status" value="1"/>
</dbReference>
<dbReference type="InterPro" id="IPR051310">
    <property type="entry name" value="MCP_chemotaxis"/>
</dbReference>
<dbReference type="Pfam" id="PF00015">
    <property type="entry name" value="MCPsignal"/>
    <property type="match status" value="1"/>
</dbReference>
<evidence type="ECO:0000256" key="4">
    <source>
        <dbReference type="ARBA" id="ARBA00022692"/>
    </source>
</evidence>
<evidence type="ECO:0000313" key="13">
    <source>
        <dbReference type="EMBL" id="POR01049.1"/>
    </source>
</evidence>
<sequence length="719" mass="75926">MSGLKTLRGRMIFLFGGVSALLLLLMGAFLLWQGGRAQRRTVDNLVQEIVLARASEAGQWIEGNLEILRQVSASPEYLRGDFEAITDSLIARHERRPREYEDYFFLDTQGDFVDSAAYTGNLMHRDYAEAILRRNEPFYVDNGLVSSTTGNGITVIAREVRNDQGVLQGAFAAAVSLDAIVEMTRGMNFGEAGHGVIIDGEGLVIGHPDPAVVMNLNTLDAPDWPGLGEIGAHITQGVAGAGDFRNPRGEPYHAIFAPIPGSNNWSVAFFLPYSDINAPVYRLAWVIVIAVILALAGVVVTTVLVAGRIAAPIRSAARRLEDLARGTLDSAGDPKATRRSDEIGVLARGLDSLQDRLRRVVFQVQSSARKVASGSSNLTTIGTSTARGAGEMASAAQQLSQGASEQAASVEEVSASIEQMTSNIQQSADNAGATEKIATQSAINAEQSGTAVGETVLAMKQIAEKISIIEDIARETNMLSLNAAIEAARAGEHGKGFAVVATQVRKLAESSAEAAKEISELSISSVKVAEEAGRLLEETVPNIRKTSELVQEISASSREMSVGAKQVNQAILQLDQVVQQTAASSEEVASASEEQTSRTEELASASADLLQQAQKLEEVISFFKTSAAGGDSGEDSGAGAPASSGGAGSPRGAQPLARSGGPTASSREALPSRKPRPEGETQTAQEKQIGSLPQTTGITLPRDTRGGSADDIDLEFEDM</sequence>
<keyword evidence="3" id="KW-0145">Chemotaxis</keyword>
<dbReference type="PROSITE" id="PS50111">
    <property type="entry name" value="CHEMOTAXIS_TRANSDUC_2"/>
    <property type="match status" value="1"/>
</dbReference>
<dbReference type="Pfam" id="PF02743">
    <property type="entry name" value="dCache_1"/>
    <property type="match status" value="1"/>
</dbReference>
<evidence type="ECO:0000259" key="12">
    <source>
        <dbReference type="PROSITE" id="PS50885"/>
    </source>
</evidence>
<evidence type="ECO:0008006" key="15">
    <source>
        <dbReference type="Google" id="ProtNLM"/>
    </source>
</evidence>
<keyword evidence="8" id="KW-0807">Transducer</keyword>
<feature type="transmembrane region" description="Helical" evidence="10">
    <location>
        <begin position="12"/>
        <end position="32"/>
    </location>
</feature>
<dbReference type="Gene3D" id="1.10.287.950">
    <property type="entry name" value="Methyl-accepting chemotaxis protein"/>
    <property type="match status" value="1"/>
</dbReference>
<keyword evidence="14" id="KW-1185">Reference proteome</keyword>
<protein>
    <recommendedName>
        <fullName evidence="15">Chemotaxis protein</fullName>
    </recommendedName>
</protein>
<feature type="region of interest" description="Disordered" evidence="9">
    <location>
        <begin position="627"/>
        <end position="719"/>
    </location>
</feature>
<keyword evidence="2" id="KW-1003">Cell membrane</keyword>
<feature type="compositionally biased region" description="Acidic residues" evidence="9">
    <location>
        <begin position="710"/>
        <end position="719"/>
    </location>
</feature>
<evidence type="ECO:0000256" key="6">
    <source>
        <dbReference type="ARBA" id="ARBA00023136"/>
    </source>
</evidence>
<evidence type="ECO:0000256" key="5">
    <source>
        <dbReference type="ARBA" id="ARBA00022989"/>
    </source>
</evidence>
<feature type="region of interest" description="Disordered" evidence="9">
    <location>
        <begin position="585"/>
        <end position="605"/>
    </location>
</feature>
<comment type="similarity">
    <text evidence="7">Belongs to the methyl-accepting chemotaxis (MCP) protein family.</text>
</comment>
<dbReference type="Gene3D" id="3.30.450.20">
    <property type="entry name" value="PAS domain"/>
    <property type="match status" value="1"/>
</dbReference>
<dbReference type="GO" id="GO:0004888">
    <property type="term" value="F:transmembrane signaling receptor activity"/>
    <property type="evidence" value="ECO:0007669"/>
    <property type="project" value="TreeGrafter"/>
</dbReference>
<dbReference type="PROSITE" id="PS50885">
    <property type="entry name" value="HAMP"/>
    <property type="match status" value="1"/>
</dbReference>
<evidence type="ECO:0000256" key="3">
    <source>
        <dbReference type="ARBA" id="ARBA00022500"/>
    </source>
</evidence>
<organism evidence="13 14">
    <name type="scientific">Alkalispirochaeta sphaeroplastigenens</name>
    <dbReference type="NCBI Taxonomy" id="1187066"/>
    <lineage>
        <taxon>Bacteria</taxon>
        <taxon>Pseudomonadati</taxon>
        <taxon>Spirochaetota</taxon>
        <taxon>Spirochaetia</taxon>
        <taxon>Spirochaetales</taxon>
        <taxon>Spirochaetaceae</taxon>
        <taxon>Alkalispirochaeta</taxon>
    </lineage>
</organism>
<dbReference type="CDD" id="cd11386">
    <property type="entry name" value="MCP_signal"/>
    <property type="match status" value="1"/>
</dbReference>
<dbReference type="Pfam" id="PF00672">
    <property type="entry name" value="HAMP"/>
    <property type="match status" value="1"/>
</dbReference>
<dbReference type="Proteomes" id="UP000237350">
    <property type="component" value="Unassembled WGS sequence"/>
</dbReference>
<dbReference type="InterPro" id="IPR004089">
    <property type="entry name" value="MCPsignal_dom"/>
</dbReference>
<feature type="compositionally biased region" description="Polar residues" evidence="9">
    <location>
        <begin position="680"/>
        <end position="698"/>
    </location>
</feature>
<dbReference type="GO" id="GO:0007165">
    <property type="term" value="P:signal transduction"/>
    <property type="evidence" value="ECO:0007669"/>
    <property type="project" value="UniProtKB-KW"/>
</dbReference>
<keyword evidence="4 10" id="KW-0812">Transmembrane</keyword>
<evidence type="ECO:0000256" key="7">
    <source>
        <dbReference type="ARBA" id="ARBA00029447"/>
    </source>
</evidence>
<evidence type="ECO:0000313" key="14">
    <source>
        <dbReference type="Proteomes" id="UP000237350"/>
    </source>
</evidence>
<dbReference type="EMBL" id="LPWH01000070">
    <property type="protein sequence ID" value="POR01049.1"/>
    <property type="molecule type" value="Genomic_DNA"/>
</dbReference>